<reference evidence="1" key="3">
    <citation type="submission" date="2020-06" db="EMBL/GenBank/DDBJ databases">
        <title>Helianthus annuus Genome sequencing and assembly Release 2.</title>
        <authorList>
            <person name="Gouzy J."/>
            <person name="Langlade N."/>
            <person name="Munos S."/>
        </authorList>
    </citation>
    <scope>NUCLEOTIDE SEQUENCE</scope>
    <source>
        <tissue evidence="1">Leaves</tissue>
    </source>
</reference>
<dbReference type="EMBL" id="MNCJ02000326">
    <property type="protein sequence ID" value="KAF5783069.1"/>
    <property type="molecule type" value="Genomic_DNA"/>
</dbReference>
<proteinExistence type="predicted"/>
<evidence type="ECO:0000313" key="1">
    <source>
        <dbReference type="EMBL" id="KAF5783069.1"/>
    </source>
</evidence>
<evidence type="ECO:0000313" key="3">
    <source>
        <dbReference type="Proteomes" id="UP000215914"/>
    </source>
</evidence>
<dbReference type="Gene3D" id="1.20.120.550">
    <property type="entry name" value="Membrane associated eicosanoid/glutathione metabolism-like domain"/>
    <property type="match status" value="1"/>
</dbReference>
<dbReference type="SUPFAM" id="SSF161084">
    <property type="entry name" value="MAPEG domain-like"/>
    <property type="match status" value="1"/>
</dbReference>
<dbReference type="InterPro" id="IPR023352">
    <property type="entry name" value="MAPEG-like_dom_sf"/>
</dbReference>
<reference evidence="1 3" key="1">
    <citation type="journal article" date="2017" name="Nature">
        <title>The sunflower genome provides insights into oil metabolism, flowering and Asterid evolution.</title>
        <authorList>
            <person name="Badouin H."/>
            <person name="Gouzy J."/>
            <person name="Grassa C.J."/>
            <person name="Murat F."/>
            <person name="Staton S.E."/>
            <person name="Cottret L."/>
            <person name="Lelandais-Briere C."/>
            <person name="Owens G.L."/>
            <person name="Carrere S."/>
            <person name="Mayjonade B."/>
            <person name="Legrand L."/>
            <person name="Gill N."/>
            <person name="Kane N.C."/>
            <person name="Bowers J.E."/>
            <person name="Hubner S."/>
            <person name="Bellec A."/>
            <person name="Berard A."/>
            <person name="Berges H."/>
            <person name="Blanchet N."/>
            <person name="Boniface M.C."/>
            <person name="Brunel D."/>
            <person name="Catrice O."/>
            <person name="Chaidir N."/>
            <person name="Claudel C."/>
            <person name="Donnadieu C."/>
            <person name="Faraut T."/>
            <person name="Fievet G."/>
            <person name="Helmstetter N."/>
            <person name="King M."/>
            <person name="Knapp S.J."/>
            <person name="Lai Z."/>
            <person name="Le Paslier M.C."/>
            <person name="Lippi Y."/>
            <person name="Lorenzon L."/>
            <person name="Mandel J.R."/>
            <person name="Marage G."/>
            <person name="Marchand G."/>
            <person name="Marquand E."/>
            <person name="Bret-Mestries E."/>
            <person name="Morien E."/>
            <person name="Nambeesan S."/>
            <person name="Nguyen T."/>
            <person name="Pegot-Espagnet P."/>
            <person name="Pouilly N."/>
            <person name="Raftis F."/>
            <person name="Sallet E."/>
            <person name="Schiex T."/>
            <person name="Thomas J."/>
            <person name="Vandecasteele C."/>
            <person name="Vares D."/>
            <person name="Vear F."/>
            <person name="Vautrin S."/>
            <person name="Crespi M."/>
            <person name="Mangin B."/>
            <person name="Burke J.M."/>
            <person name="Salse J."/>
            <person name="Munos S."/>
            <person name="Vincourt P."/>
            <person name="Rieseberg L.H."/>
            <person name="Langlade N.B."/>
        </authorList>
    </citation>
    <scope>NUCLEOTIDE SEQUENCE [LARGE SCALE GENOMIC DNA]</scope>
    <source>
        <strain evidence="3">cv. SF193</strain>
        <tissue evidence="1">Leaves</tissue>
    </source>
</reference>
<reference evidence="2" key="2">
    <citation type="submission" date="2017-02" db="EMBL/GenBank/DDBJ databases">
        <title>Sunflower complete genome.</title>
        <authorList>
            <person name="Langlade N."/>
            <person name="Munos S."/>
        </authorList>
    </citation>
    <scope>NUCLEOTIDE SEQUENCE [LARGE SCALE GENOMIC DNA]</scope>
    <source>
        <tissue evidence="2">Leaves</tissue>
    </source>
</reference>
<keyword evidence="3" id="KW-1185">Reference proteome</keyword>
<protein>
    <submittedName>
        <fullName evidence="1">Membrane associated eicosanoid/glutathione metabolism-like domain superfamily</fullName>
    </submittedName>
    <submittedName>
        <fullName evidence="2">Putative membrane associated eicosanoid/glutathione metabolism-like domain-containing protein</fullName>
    </submittedName>
</protein>
<accession>A0A251TBP6</accession>
<dbReference type="Proteomes" id="UP000215914">
    <property type="component" value="Chromosome 11"/>
</dbReference>
<dbReference type="EMBL" id="CM007900">
    <property type="protein sequence ID" value="OTG08560.1"/>
    <property type="molecule type" value="Genomic_DNA"/>
</dbReference>
<name>A0A251TBP6_HELAN</name>
<dbReference type="Gramene" id="mRNA:HanXRQr2_Chr11g0503631">
    <property type="protein sequence ID" value="CDS:HanXRQr2_Chr11g0503631.1"/>
    <property type="gene ID" value="HanXRQr2_Chr11g0503631"/>
</dbReference>
<evidence type="ECO:0000313" key="2">
    <source>
        <dbReference type="EMBL" id="OTG08560.1"/>
    </source>
</evidence>
<dbReference type="GO" id="GO:0004602">
    <property type="term" value="F:glutathione peroxidase activity"/>
    <property type="evidence" value="ECO:0000318"/>
    <property type="project" value="GO_Central"/>
</dbReference>
<gene>
    <name evidence="2" type="ORF">HannXRQ_Chr11g0343111</name>
    <name evidence="1" type="ORF">HanXRQr2_Chr11g0503631</name>
</gene>
<dbReference type="AlphaFoldDB" id="A0A251TBP6"/>
<dbReference type="GO" id="GO:0005783">
    <property type="term" value="C:endoplasmic reticulum"/>
    <property type="evidence" value="ECO:0000318"/>
    <property type="project" value="GO_Central"/>
</dbReference>
<dbReference type="GO" id="GO:0005635">
    <property type="term" value="C:nuclear envelope"/>
    <property type="evidence" value="ECO:0000318"/>
    <property type="project" value="GO_Central"/>
</dbReference>
<sequence length="64" mass="6955">MVVGGLKHPVICDGLGLGYTIARFFYFIGCSSGDPKGQLPIRGNICSLLESSNRSYLIINNYTN</sequence>
<organism evidence="2 3">
    <name type="scientific">Helianthus annuus</name>
    <name type="common">Common sunflower</name>
    <dbReference type="NCBI Taxonomy" id="4232"/>
    <lineage>
        <taxon>Eukaryota</taxon>
        <taxon>Viridiplantae</taxon>
        <taxon>Streptophyta</taxon>
        <taxon>Embryophyta</taxon>
        <taxon>Tracheophyta</taxon>
        <taxon>Spermatophyta</taxon>
        <taxon>Magnoliopsida</taxon>
        <taxon>eudicotyledons</taxon>
        <taxon>Gunneridae</taxon>
        <taxon>Pentapetalae</taxon>
        <taxon>asterids</taxon>
        <taxon>campanulids</taxon>
        <taxon>Asterales</taxon>
        <taxon>Asteraceae</taxon>
        <taxon>Asteroideae</taxon>
        <taxon>Heliantheae alliance</taxon>
        <taxon>Heliantheae</taxon>
        <taxon>Helianthus</taxon>
    </lineage>
</organism>
<dbReference type="InParanoid" id="A0A251TBP6"/>
<dbReference type="GO" id="GO:0004364">
    <property type="term" value="F:glutathione transferase activity"/>
    <property type="evidence" value="ECO:0000318"/>
    <property type="project" value="GO_Central"/>
</dbReference>